<dbReference type="AlphaFoldDB" id="A0A6S6TL82"/>
<evidence type="ECO:0008006" key="2">
    <source>
        <dbReference type="Google" id="ProtNLM"/>
    </source>
</evidence>
<evidence type="ECO:0000313" key="1">
    <source>
        <dbReference type="EMBL" id="CAA6817138.1"/>
    </source>
</evidence>
<sequence length="379" mass="42492">MDDTHCAATVLYIGENRDGSRESICIKVNEVYVLPQDPAWMISKIYALQGAAYHVLFVVHPSLHFPMDAVNAITKTSVAMAHPLFQALHPHTTYSLALNNAVLESAESVVNNNAQGTRFDPLTGNAYNLKLLFGAGYTGLTGDTYTNGYPAFDYLKPAMYRPCPNQAMADYSFDSAYGRWLADYYNEAFLPFATKIADHILRDQNLNDYRTRWARYNHTHVLGFPTEKDIHDRDVFAAALAVFMWDTSVAHGGDHYSFSYDVEVVEKCLRIRIPPPQTPQDSPVIEGHLFTGDDMARAAICQNMFFEPSVITPSLAETQYAFTTSELQLAAQQFHIDLRNVDSTAAGHLMPLLPRDKEKFGDKAPCGHYKNTIPQSIQY</sequence>
<accession>A0A6S6TL82</accession>
<organism evidence="1">
    <name type="scientific">uncultured Thiotrichaceae bacterium</name>
    <dbReference type="NCBI Taxonomy" id="298394"/>
    <lineage>
        <taxon>Bacteria</taxon>
        <taxon>Pseudomonadati</taxon>
        <taxon>Pseudomonadota</taxon>
        <taxon>Gammaproteobacteria</taxon>
        <taxon>Thiotrichales</taxon>
        <taxon>Thiotrichaceae</taxon>
        <taxon>environmental samples</taxon>
    </lineage>
</organism>
<gene>
    <name evidence="1" type="ORF">HELGO_WM37346</name>
</gene>
<dbReference type="Gene3D" id="1.20.245.10">
    <property type="entry name" value="Lipoxygenase-1, Domain 5"/>
    <property type="match status" value="1"/>
</dbReference>
<name>A0A6S6TL82_9GAMM</name>
<protein>
    <recommendedName>
        <fullName evidence="2">Lipoxygenase domain-containing protein</fullName>
    </recommendedName>
</protein>
<dbReference type="EMBL" id="CACVAT010000275">
    <property type="protein sequence ID" value="CAA6817138.1"/>
    <property type="molecule type" value="Genomic_DNA"/>
</dbReference>
<proteinExistence type="predicted"/>
<dbReference type="InterPro" id="IPR036226">
    <property type="entry name" value="LipOase_C_sf"/>
</dbReference>
<dbReference type="SUPFAM" id="SSF48484">
    <property type="entry name" value="Lipoxigenase"/>
    <property type="match status" value="1"/>
</dbReference>
<reference evidence="1" key="1">
    <citation type="submission" date="2020-01" db="EMBL/GenBank/DDBJ databases">
        <authorList>
            <person name="Meier V. D."/>
            <person name="Meier V D."/>
        </authorList>
    </citation>
    <scope>NUCLEOTIDE SEQUENCE</scope>
    <source>
        <strain evidence="1">HLG_WM_MAG_09</strain>
    </source>
</reference>